<comment type="caution">
    <text evidence="1">The sequence shown here is derived from an EMBL/GenBank/DDBJ whole genome shotgun (WGS) entry which is preliminary data.</text>
</comment>
<organism evidence="1 2">
    <name type="scientific">Phytophthora megakarya</name>
    <dbReference type="NCBI Taxonomy" id="4795"/>
    <lineage>
        <taxon>Eukaryota</taxon>
        <taxon>Sar</taxon>
        <taxon>Stramenopiles</taxon>
        <taxon>Oomycota</taxon>
        <taxon>Peronosporomycetes</taxon>
        <taxon>Peronosporales</taxon>
        <taxon>Peronosporaceae</taxon>
        <taxon>Phytophthora</taxon>
    </lineage>
</organism>
<dbReference type="Proteomes" id="UP000198211">
    <property type="component" value="Unassembled WGS sequence"/>
</dbReference>
<dbReference type="EMBL" id="NBNE01000160">
    <property type="protein sequence ID" value="OWZ22136.1"/>
    <property type="molecule type" value="Genomic_DNA"/>
</dbReference>
<keyword evidence="2" id="KW-1185">Reference proteome</keyword>
<evidence type="ECO:0000313" key="1">
    <source>
        <dbReference type="EMBL" id="OWZ22136.1"/>
    </source>
</evidence>
<reference evidence="2" key="1">
    <citation type="submission" date="2017-03" db="EMBL/GenBank/DDBJ databases">
        <title>Phytopthora megakarya and P. palmivora, two closely related causual agents of cacao black pod achieved similar genome size and gene model numbers by different mechanisms.</title>
        <authorList>
            <person name="Ali S."/>
            <person name="Shao J."/>
            <person name="Larry D.J."/>
            <person name="Kronmiller B."/>
            <person name="Shen D."/>
            <person name="Strem M.D."/>
            <person name="Melnick R.L."/>
            <person name="Guiltinan M.J."/>
            <person name="Tyler B.M."/>
            <person name="Meinhardt L.W."/>
            <person name="Bailey B.A."/>
        </authorList>
    </citation>
    <scope>NUCLEOTIDE SEQUENCE [LARGE SCALE GENOMIC DNA]</scope>
    <source>
        <strain evidence="2">zdho120</strain>
    </source>
</reference>
<gene>
    <name evidence="1" type="ORF">PHMEG_0003226</name>
</gene>
<sequence>MSGSKLGIYHIRTFGSLAYVHVPVTPGRRKYHDNVKLGFVLDYDELDYDELDYDEDAVGCEVYFPGERTAKFVRDLRVSEDVMYRDSHTVDLNEPALESLVFTRTYVNVICGTSADKAMDTAITEISGVETESVVGVHGSVLGEQEDTEIYNEAAEIHSVQDDSCSGNDQDQDFNTEADDTVTVASVFAHASERNWSVMKVMVTECDGDLSENKSQ</sequence>
<name>A0A225WWU7_9STRA</name>
<protein>
    <submittedName>
        <fullName evidence="1">Uncharacterized protein</fullName>
    </submittedName>
</protein>
<proteinExistence type="predicted"/>
<dbReference type="OrthoDB" id="123130at2759"/>
<evidence type="ECO:0000313" key="2">
    <source>
        <dbReference type="Proteomes" id="UP000198211"/>
    </source>
</evidence>
<dbReference type="AlphaFoldDB" id="A0A225WWU7"/>
<accession>A0A225WWU7</accession>